<dbReference type="PANTHER" id="PTHR33377:SF4">
    <property type="entry name" value="OS07G0285800 PROTEIN"/>
    <property type="match status" value="1"/>
</dbReference>
<sequence>MAEMVGLAFVQEAVSRAVSFVVGKREEAASQGHLMERLEMAMAANHLEFALEMSKKLAITDVSLLQRREKIKCAYVQAMELLERHNRQQQAVLPAAGGQEDHQLVSRGQKRKRWMVFRANKNVVPVAPSSGGGLDTADVQRFEQFADWGRELVRDVESACSLLHNNLCSNPIVRHLLEGRRIIYQLAQGNQRRYVHIWPLRSEERGLEVALTYSYKDGSTPMEGKTFTLMLFLRLSGSTDIVGVAIKGLQYLTSQFKLGTESAVGELTVLPTLLQDVAPSCVPWEVDDALDKLFGALFAQQCRPDPACCKAGRLGLCSSNNNDGISLELSHILFPEEVILFLFRCYISAAVEPPDSSRSRGSSFGAGRSISSSMVGWTPPLAVSVSFEPHHEPLVNHHGSHAVVWAGGVETERRDGSLQQVSETLKSDAINCFLRQPELTQYGICWSSSRHGTASFWVERPRIQPTRTKYNTGASTKASARRLM</sequence>
<evidence type="ECO:0000313" key="1">
    <source>
        <dbReference type="EMBL" id="KAJ1254562.1"/>
    </source>
</evidence>
<proteinExistence type="predicted"/>
<protein>
    <submittedName>
        <fullName evidence="1">Uncharacterized protein</fullName>
    </submittedName>
</protein>
<gene>
    <name evidence="1" type="ORF">BS78_K033400</name>
</gene>
<keyword evidence="2" id="KW-1185">Reference proteome</keyword>
<dbReference type="Pfam" id="PF08224">
    <property type="entry name" value="DUF1719"/>
    <property type="match status" value="1"/>
</dbReference>
<dbReference type="EMBL" id="MU629996">
    <property type="protein sequence ID" value="KAJ1254562.1"/>
    <property type="molecule type" value="Genomic_DNA"/>
</dbReference>
<comment type="caution">
    <text evidence="1">The sequence shown here is derived from an EMBL/GenBank/DDBJ whole genome shotgun (WGS) entry which is preliminary data.</text>
</comment>
<organism evidence="1 2">
    <name type="scientific">Paspalum vaginatum</name>
    <name type="common">seashore paspalum</name>
    <dbReference type="NCBI Taxonomy" id="158149"/>
    <lineage>
        <taxon>Eukaryota</taxon>
        <taxon>Viridiplantae</taxon>
        <taxon>Streptophyta</taxon>
        <taxon>Embryophyta</taxon>
        <taxon>Tracheophyta</taxon>
        <taxon>Spermatophyta</taxon>
        <taxon>Magnoliopsida</taxon>
        <taxon>Liliopsida</taxon>
        <taxon>Poales</taxon>
        <taxon>Poaceae</taxon>
        <taxon>PACMAD clade</taxon>
        <taxon>Panicoideae</taxon>
        <taxon>Andropogonodae</taxon>
        <taxon>Paspaleae</taxon>
        <taxon>Paspalinae</taxon>
        <taxon>Paspalum</taxon>
    </lineage>
</organism>
<dbReference type="OrthoDB" id="655353at2759"/>
<evidence type="ECO:0000313" key="2">
    <source>
        <dbReference type="Proteomes" id="UP001164776"/>
    </source>
</evidence>
<dbReference type="SMART" id="SM01157">
    <property type="entry name" value="DUF1719"/>
    <property type="match status" value="1"/>
</dbReference>
<dbReference type="PANTHER" id="PTHR33377">
    <property type="entry name" value="OS10G0134700 PROTEIN-RELATED"/>
    <property type="match status" value="1"/>
</dbReference>
<dbReference type="AlphaFoldDB" id="A0A9W8CE96"/>
<dbReference type="InterPro" id="IPR013181">
    <property type="entry name" value="DUF1719"/>
</dbReference>
<name>A0A9W8CE96_9POAL</name>
<dbReference type="Proteomes" id="UP001164776">
    <property type="component" value="Unassembled WGS sequence"/>
</dbReference>
<reference evidence="1 2" key="1">
    <citation type="submission" date="2022-10" db="EMBL/GenBank/DDBJ databases">
        <title>WGS assembly of Paspalum vaginatum 540-79.</title>
        <authorList>
            <person name="Sun G."/>
            <person name="Wase N."/>
            <person name="Shu S."/>
            <person name="Jenkins J."/>
            <person name="Zhou B."/>
            <person name="Torres-Rodriguez J."/>
            <person name="Chen C."/>
            <person name="Sandor L."/>
            <person name="Plott C."/>
            <person name="Yoshinga Y."/>
            <person name="Daum C."/>
            <person name="Qi P."/>
            <person name="Barry K."/>
            <person name="Lipzen A."/>
            <person name="Berry L."/>
            <person name="Pedersen C."/>
            <person name="Gottilla T."/>
            <person name="Foltz A."/>
            <person name="Yu H."/>
            <person name="O'Malley R."/>
            <person name="Zhang C."/>
            <person name="Devos K."/>
            <person name="Sigmon B."/>
            <person name="Yu B."/>
            <person name="Obata T."/>
            <person name="Schmutz J."/>
            <person name="Schnable J."/>
        </authorList>
    </citation>
    <scope>NUCLEOTIDE SEQUENCE [LARGE SCALE GENOMIC DNA]</scope>
    <source>
        <strain evidence="2">cv. 540-79</strain>
    </source>
</reference>
<accession>A0A9W8CE96</accession>